<name>A0A1Q9H127_9GAMM</name>
<dbReference type="OrthoDB" id="5817146at2"/>
<proteinExistence type="predicted"/>
<dbReference type="EMBL" id="MJIL01000044">
    <property type="protein sequence ID" value="OLQ81132.1"/>
    <property type="molecule type" value="Genomic_DNA"/>
</dbReference>
<reference evidence="1 2" key="1">
    <citation type="submission" date="2016-09" db="EMBL/GenBank/DDBJ databases">
        <title>Photobacterium proteolyticum sp. nov. a protease producing bacterium isolated from ocean sediments of Laizhou Bay.</title>
        <authorList>
            <person name="Li Y."/>
        </authorList>
    </citation>
    <scope>NUCLEOTIDE SEQUENCE [LARGE SCALE GENOMIC DNA]</scope>
    <source>
        <strain evidence="1 2">13-12</strain>
    </source>
</reference>
<evidence type="ECO:0000313" key="2">
    <source>
        <dbReference type="Proteomes" id="UP000186905"/>
    </source>
</evidence>
<organism evidence="1 2">
    <name type="scientific">Photobacterium proteolyticum</name>
    <dbReference type="NCBI Taxonomy" id="1903952"/>
    <lineage>
        <taxon>Bacteria</taxon>
        <taxon>Pseudomonadati</taxon>
        <taxon>Pseudomonadota</taxon>
        <taxon>Gammaproteobacteria</taxon>
        <taxon>Vibrionales</taxon>
        <taxon>Vibrionaceae</taxon>
        <taxon>Photobacterium</taxon>
    </lineage>
</organism>
<gene>
    <name evidence="1" type="ORF">BIT28_07860</name>
</gene>
<keyword evidence="2" id="KW-1185">Reference proteome</keyword>
<dbReference type="RefSeq" id="WP_075762070.1">
    <property type="nucleotide sequence ID" value="NZ_MJIL01000044.1"/>
</dbReference>
<protein>
    <submittedName>
        <fullName evidence="1">Uncharacterized protein</fullName>
    </submittedName>
</protein>
<accession>A0A1Q9H127</accession>
<dbReference type="AlphaFoldDB" id="A0A1Q9H127"/>
<comment type="caution">
    <text evidence="1">The sequence shown here is derived from an EMBL/GenBank/DDBJ whole genome shotgun (WGS) entry which is preliminary data.</text>
</comment>
<evidence type="ECO:0000313" key="1">
    <source>
        <dbReference type="EMBL" id="OLQ81132.1"/>
    </source>
</evidence>
<sequence length="61" mass="7016">MKINPTCSKCGQSDEFLITEDDVYICICGHKCTKIDEIKSVQVLQPAEEHYQNLQKPAYMH</sequence>
<dbReference type="Proteomes" id="UP000186905">
    <property type="component" value="Unassembled WGS sequence"/>
</dbReference>